<reference evidence="1 2" key="2">
    <citation type="submission" date="2020-01" db="EMBL/GenBank/DDBJ databases">
        <title>Clostridiaceae sp. nov. isolated from the gut of human by culturomics.</title>
        <authorList>
            <person name="Chang Y."/>
        </authorList>
    </citation>
    <scope>NUCLEOTIDE SEQUENCE [LARGE SCALE GENOMIC DNA]</scope>
    <source>
        <strain evidence="1 2">DONG20-135</strain>
    </source>
</reference>
<comment type="caution">
    <text evidence="1">The sequence shown here is derived from an EMBL/GenBank/DDBJ whole genome shotgun (WGS) entry which is preliminary data.</text>
</comment>
<reference evidence="1 2" key="1">
    <citation type="submission" date="2019-12" db="EMBL/GenBank/DDBJ databases">
        <authorList>
            <person name="Yang R."/>
        </authorList>
    </citation>
    <scope>NUCLEOTIDE SEQUENCE [LARGE SCALE GENOMIC DNA]</scope>
    <source>
        <strain evidence="1 2">DONG20-135</strain>
    </source>
</reference>
<name>A0A6N8U6V3_9FIRM</name>
<evidence type="ECO:0000313" key="1">
    <source>
        <dbReference type="EMBL" id="MXQ73621.1"/>
    </source>
</evidence>
<organism evidence="1 2">
    <name type="scientific">Copranaerobaculum intestinale</name>
    <dbReference type="NCBI Taxonomy" id="2692629"/>
    <lineage>
        <taxon>Bacteria</taxon>
        <taxon>Bacillati</taxon>
        <taxon>Bacillota</taxon>
        <taxon>Erysipelotrichia</taxon>
        <taxon>Erysipelotrichales</taxon>
        <taxon>Erysipelotrichaceae</taxon>
        <taxon>Copranaerobaculum</taxon>
    </lineage>
</organism>
<dbReference type="AlphaFoldDB" id="A0A6N8U6V3"/>
<dbReference type="Proteomes" id="UP000434036">
    <property type="component" value="Unassembled WGS sequence"/>
</dbReference>
<dbReference type="EMBL" id="WUUQ01000002">
    <property type="protein sequence ID" value="MXQ73621.1"/>
    <property type="molecule type" value="Genomic_DNA"/>
</dbReference>
<sequence>MTTELIQNIDRLHTTPLGIIRIQQNLSMKTDDMAAWCKVQIQKEQALITRNGKNWYIEIDDNIFTVNASSYTIITAHKRK</sequence>
<gene>
    <name evidence="1" type="ORF">GSF08_06695</name>
</gene>
<keyword evidence="2" id="KW-1185">Reference proteome</keyword>
<evidence type="ECO:0000313" key="2">
    <source>
        <dbReference type="Proteomes" id="UP000434036"/>
    </source>
</evidence>
<accession>A0A6N8U6V3</accession>
<dbReference type="Pfam" id="PF12636">
    <property type="entry name" value="DUF3781"/>
    <property type="match status" value="1"/>
</dbReference>
<protein>
    <submittedName>
        <fullName evidence="1">DUF3781 domain-containing protein</fullName>
    </submittedName>
</protein>
<dbReference type="RefSeq" id="WP_160625058.1">
    <property type="nucleotide sequence ID" value="NZ_WUUQ01000002.1"/>
</dbReference>
<dbReference type="InterPro" id="IPR024229">
    <property type="entry name" value="DUF3781"/>
</dbReference>
<proteinExistence type="predicted"/>